<dbReference type="SUPFAM" id="SSF56672">
    <property type="entry name" value="DNA/RNA polymerases"/>
    <property type="match status" value="1"/>
</dbReference>
<reference evidence="1 2" key="1">
    <citation type="submission" date="2019-08" db="EMBL/GenBank/DDBJ databases">
        <title>Draft genome sequences of two oriental melons (Cucumis melo L. var makuwa).</title>
        <authorList>
            <person name="Kwon S.-Y."/>
        </authorList>
    </citation>
    <scope>NUCLEOTIDE SEQUENCE [LARGE SCALE GENOMIC DNA]</scope>
    <source>
        <strain evidence="2">cv. Chang Bougi</strain>
        <tissue evidence="1">Leaf</tissue>
    </source>
</reference>
<dbReference type="EMBL" id="SSTD01000853">
    <property type="protein sequence ID" value="TYK30025.1"/>
    <property type="molecule type" value="Genomic_DNA"/>
</dbReference>
<organism evidence="1 2">
    <name type="scientific">Cucumis melo var. makuwa</name>
    <name type="common">Oriental melon</name>
    <dbReference type="NCBI Taxonomy" id="1194695"/>
    <lineage>
        <taxon>Eukaryota</taxon>
        <taxon>Viridiplantae</taxon>
        <taxon>Streptophyta</taxon>
        <taxon>Embryophyta</taxon>
        <taxon>Tracheophyta</taxon>
        <taxon>Spermatophyta</taxon>
        <taxon>Magnoliopsida</taxon>
        <taxon>eudicotyledons</taxon>
        <taxon>Gunneridae</taxon>
        <taxon>Pentapetalae</taxon>
        <taxon>rosids</taxon>
        <taxon>fabids</taxon>
        <taxon>Cucurbitales</taxon>
        <taxon>Cucurbitaceae</taxon>
        <taxon>Benincaseae</taxon>
        <taxon>Cucumis</taxon>
    </lineage>
</organism>
<dbReference type="Gene3D" id="3.30.70.270">
    <property type="match status" value="1"/>
</dbReference>
<dbReference type="GO" id="GO:0003964">
    <property type="term" value="F:RNA-directed DNA polymerase activity"/>
    <property type="evidence" value="ECO:0007669"/>
    <property type="project" value="UniProtKB-KW"/>
</dbReference>
<dbReference type="PANTHER" id="PTHR24559:SF436">
    <property type="entry name" value="RNA-DIRECTED DNA POLYMERASE HOMOLOG"/>
    <property type="match status" value="1"/>
</dbReference>
<keyword evidence="1" id="KW-0695">RNA-directed DNA polymerase</keyword>
<dbReference type="InterPro" id="IPR036397">
    <property type="entry name" value="RNaseH_sf"/>
</dbReference>
<dbReference type="Gene3D" id="3.30.420.10">
    <property type="entry name" value="Ribonuclease H-like superfamily/Ribonuclease H"/>
    <property type="match status" value="1"/>
</dbReference>
<name>A0A5D3E412_CUCMM</name>
<comment type="caution">
    <text evidence="1">The sequence shown here is derived from an EMBL/GenBank/DDBJ whole genome shotgun (WGS) entry which is preliminary data.</text>
</comment>
<gene>
    <name evidence="1" type="ORF">E5676_scaffold587G00350</name>
</gene>
<proteinExistence type="predicted"/>
<keyword evidence="1" id="KW-0548">Nucleotidyltransferase</keyword>
<dbReference type="AlphaFoldDB" id="A0A5D3E412"/>
<keyword evidence="1" id="KW-0808">Transferase</keyword>
<dbReference type="InterPro" id="IPR053134">
    <property type="entry name" value="RNA-dir_DNA_polymerase"/>
</dbReference>
<evidence type="ECO:0000313" key="2">
    <source>
        <dbReference type="Proteomes" id="UP000321947"/>
    </source>
</evidence>
<evidence type="ECO:0000313" key="1">
    <source>
        <dbReference type="EMBL" id="TYK30025.1"/>
    </source>
</evidence>
<dbReference type="GO" id="GO:0003676">
    <property type="term" value="F:nucleic acid binding"/>
    <property type="evidence" value="ECO:0007669"/>
    <property type="project" value="InterPro"/>
</dbReference>
<protein>
    <submittedName>
        <fullName evidence="1">RNA-directed DNA polymerase-like protein</fullName>
    </submittedName>
</protein>
<sequence>MIDWVLLSQNNKVRGTRDNLCTGHRAFEFLIVPFSLIDAIVTFSVPMNQVFQDYLDNSTMAYLDEIVTRNPTGEELKDYLQKVVFDGLNEAKTEGPILEVYNATKPFKVEIERFNYMLEEYLHHFVDDRQRNWVQLLNVAQFSYNAQTNLSTRRSQFEIDGSRHSVLLPLIDRPYVRNNP</sequence>
<dbReference type="InterPro" id="IPR043128">
    <property type="entry name" value="Rev_trsase/Diguanyl_cyclase"/>
</dbReference>
<dbReference type="PANTHER" id="PTHR24559">
    <property type="entry name" value="TRANSPOSON TY3-I GAG-POL POLYPROTEIN"/>
    <property type="match status" value="1"/>
</dbReference>
<dbReference type="InterPro" id="IPR043502">
    <property type="entry name" value="DNA/RNA_pol_sf"/>
</dbReference>
<dbReference type="Proteomes" id="UP000321947">
    <property type="component" value="Unassembled WGS sequence"/>
</dbReference>
<accession>A0A5D3E412</accession>